<dbReference type="Proteomes" id="UP000287651">
    <property type="component" value="Unassembled WGS sequence"/>
</dbReference>
<evidence type="ECO:0000256" key="9">
    <source>
        <dbReference type="ARBA" id="ARBA00023014"/>
    </source>
</evidence>
<feature type="region of interest" description="Disordered" evidence="11">
    <location>
        <begin position="364"/>
        <end position="383"/>
    </location>
</feature>
<dbReference type="PANTHER" id="PTHR21266:SF32">
    <property type="entry name" value="CHOLESTEROL 7-DESATURASE NVD"/>
    <property type="match status" value="1"/>
</dbReference>
<dbReference type="GO" id="GO:0016020">
    <property type="term" value="C:membrane"/>
    <property type="evidence" value="ECO:0007669"/>
    <property type="project" value="UniProtKB-SubCell"/>
</dbReference>
<dbReference type="InterPro" id="IPR050584">
    <property type="entry name" value="Cholesterol_7-desaturase"/>
</dbReference>
<keyword evidence="8" id="KW-0408">Iron</keyword>
<keyword evidence="7" id="KW-0560">Oxidoreductase</keyword>
<keyword evidence="6" id="KW-1133">Transmembrane helix</keyword>
<dbReference type="PANTHER" id="PTHR21266">
    <property type="entry name" value="IRON-SULFUR DOMAIN CONTAINING PROTEIN"/>
    <property type="match status" value="1"/>
</dbReference>
<evidence type="ECO:0000256" key="10">
    <source>
        <dbReference type="ARBA" id="ARBA00023136"/>
    </source>
</evidence>
<dbReference type="PROSITE" id="PS51296">
    <property type="entry name" value="RIESKE"/>
    <property type="match status" value="1"/>
</dbReference>
<evidence type="ECO:0000256" key="11">
    <source>
        <dbReference type="SAM" id="MobiDB-lite"/>
    </source>
</evidence>
<dbReference type="GO" id="GO:0046872">
    <property type="term" value="F:metal ion binding"/>
    <property type="evidence" value="ECO:0007669"/>
    <property type="project" value="UniProtKB-KW"/>
</dbReference>
<keyword evidence="4" id="KW-0479">Metal-binding</keyword>
<evidence type="ECO:0000256" key="1">
    <source>
        <dbReference type="ARBA" id="ARBA00004370"/>
    </source>
</evidence>
<dbReference type="GO" id="GO:0016491">
    <property type="term" value="F:oxidoreductase activity"/>
    <property type="evidence" value="ECO:0007669"/>
    <property type="project" value="UniProtKB-KW"/>
</dbReference>
<evidence type="ECO:0000256" key="4">
    <source>
        <dbReference type="ARBA" id="ARBA00022723"/>
    </source>
</evidence>
<reference evidence="13 14" key="1">
    <citation type="journal article" date="2014" name="Agronomy (Basel)">
        <title>A Draft Genome Sequence for Ensete ventricosum, the Drought-Tolerant Tree Against Hunger.</title>
        <authorList>
            <person name="Harrison J."/>
            <person name="Moore K.A."/>
            <person name="Paszkiewicz K."/>
            <person name="Jones T."/>
            <person name="Grant M."/>
            <person name="Ambacheew D."/>
            <person name="Muzemil S."/>
            <person name="Studholme D.J."/>
        </authorList>
    </citation>
    <scope>NUCLEOTIDE SEQUENCE [LARGE SCALE GENOMIC DNA]</scope>
</reference>
<keyword evidence="2" id="KW-0812">Transmembrane</keyword>
<evidence type="ECO:0000256" key="6">
    <source>
        <dbReference type="ARBA" id="ARBA00022989"/>
    </source>
</evidence>
<dbReference type="EMBL" id="AMZH03012039">
    <property type="protein sequence ID" value="RRT51783.1"/>
    <property type="molecule type" value="Genomic_DNA"/>
</dbReference>
<comment type="caution">
    <text evidence="13">The sequence shown here is derived from an EMBL/GenBank/DDBJ whole genome shotgun (WGS) entry which is preliminary data.</text>
</comment>
<dbReference type="SUPFAM" id="SSF50022">
    <property type="entry name" value="ISP domain"/>
    <property type="match status" value="1"/>
</dbReference>
<dbReference type="AlphaFoldDB" id="A0A426YJ87"/>
<feature type="domain" description="Rieske" evidence="12">
    <location>
        <begin position="80"/>
        <end position="178"/>
    </location>
</feature>
<dbReference type="Gene3D" id="2.102.10.10">
    <property type="entry name" value="Rieske [2Fe-2S] iron-sulphur domain"/>
    <property type="match status" value="1"/>
</dbReference>
<organism evidence="13 14">
    <name type="scientific">Ensete ventricosum</name>
    <name type="common">Abyssinian banana</name>
    <name type="synonym">Musa ensete</name>
    <dbReference type="NCBI Taxonomy" id="4639"/>
    <lineage>
        <taxon>Eukaryota</taxon>
        <taxon>Viridiplantae</taxon>
        <taxon>Streptophyta</taxon>
        <taxon>Embryophyta</taxon>
        <taxon>Tracheophyta</taxon>
        <taxon>Spermatophyta</taxon>
        <taxon>Magnoliopsida</taxon>
        <taxon>Liliopsida</taxon>
        <taxon>Zingiberales</taxon>
        <taxon>Musaceae</taxon>
        <taxon>Ensete</taxon>
    </lineage>
</organism>
<keyword evidence="9" id="KW-0411">Iron-sulfur</keyword>
<keyword evidence="3" id="KW-0001">2Fe-2S</keyword>
<sequence length="383" mass="42546">MAALNSLLAPHSSFPSKTPRSFPSPLSASFHCSVLRLSSSIKNARLHCHASASSSAAAVVTEAEPDAAGEGEKFDWFAHWYPVAPICDLDKRRPQAKTVMGLDLVVWWDRTKGRWQVFDDHCPHRLAPLSEGRIDPWGRLQCVYHGWCFDGSGSCKYIPQAPDDGPPVSNFACPTILLCSAVEISLYEVLIENLMDPAHVPYAHHGIMRIPKSLTSRYRDSFTVNADREGGSPIDIRIETSNINGFLAQRDIGYNKFIAPCVFYSAPHRLMSGNGSASSSDVQGTRPAMLICGRLVTTSVVLPKFKACLFGFTLIYFSSQERKFAKAGYSNWPKVCFVPTKSDAIVVAFRNWLRKYSNNQINWGTTSSEQLPPTPPREQLMDR</sequence>
<dbReference type="InterPro" id="IPR017941">
    <property type="entry name" value="Rieske_2Fe-2S"/>
</dbReference>
<dbReference type="InterPro" id="IPR036922">
    <property type="entry name" value="Rieske_2Fe-2S_sf"/>
</dbReference>
<evidence type="ECO:0000256" key="8">
    <source>
        <dbReference type="ARBA" id="ARBA00023004"/>
    </source>
</evidence>
<accession>A0A426YJ87</accession>
<dbReference type="GO" id="GO:0051537">
    <property type="term" value="F:2 iron, 2 sulfur cluster binding"/>
    <property type="evidence" value="ECO:0007669"/>
    <property type="project" value="UniProtKB-KW"/>
</dbReference>
<evidence type="ECO:0000256" key="3">
    <source>
        <dbReference type="ARBA" id="ARBA00022714"/>
    </source>
</evidence>
<keyword evidence="10" id="KW-0472">Membrane</keyword>
<dbReference type="Pfam" id="PF00355">
    <property type="entry name" value="Rieske"/>
    <property type="match status" value="1"/>
</dbReference>
<protein>
    <recommendedName>
        <fullName evidence="12">Rieske domain-containing protein</fullName>
    </recommendedName>
</protein>
<evidence type="ECO:0000256" key="7">
    <source>
        <dbReference type="ARBA" id="ARBA00023002"/>
    </source>
</evidence>
<gene>
    <name evidence="13" type="ORF">B296_00030493</name>
</gene>
<name>A0A426YJ87_ENSVE</name>
<evidence type="ECO:0000256" key="5">
    <source>
        <dbReference type="ARBA" id="ARBA00022946"/>
    </source>
</evidence>
<dbReference type="GO" id="GO:0005737">
    <property type="term" value="C:cytoplasm"/>
    <property type="evidence" value="ECO:0007669"/>
    <property type="project" value="TreeGrafter"/>
</dbReference>
<keyword evidence="5" id="KW-0809">Transit peptide</keyword>
<evidence type="ECO:0000256" key="2">
    <source>
        <dbReference type="ARBA" id="ARBA00022692"/>
    </source>
</evidence>
<evidence type="ECO:0000313" key="13">
    <source>
        <dbReference type="EMBL" id="RRT51783.1"/>
    </source>
</evidence>
<evidence type="ECO:0000259" key="12">
    <source>
        <dbReference type="PROSITE" id="PS51296"/>
    </source>
</evidence>
<evidence type="ECO:0000313" key="14">
    <source>
        <dbReference type="Proteomes" id="UP000287651"/>
    </source>
</evidence>
<proteinExistence type="predicted"/>
<comment type="subcellular location">
    <subcellularLocation>
        <location evidence="1">Membrane</location>
    </subcellularLocation>
</comment>